<dbReference type="Proteomes" id="UP000060699">
    <property type="component" value="Chromosome"/>
</dbReference>
<feature type="transmembrane region" description="Helical" evidence="2">
    <location>
        <begin position="321"/>
        <end position="340"/>
    </location>
</feature>
<accession>A0A0U3N075</accession>
<dbReference type="OrthoDB" id="9180052at2"/>
<dbReference type="STRING" id="76731.RD2015_4212"/>
<evidence type="ECO:0000313" key="5">
    <source>
        <dbReference type="Proteomes" id="UP000060699"/>
    </source>
</evidence>
<keyword evidence="2" id="KW-0472">Membrane</keyword>
<feature type="region of interest" description="Disordered" evidence="1">
    <location>
        <begin position="133"/>
        <end position="201"/>
    </location>
</feature>
<dbReference type="InterPro" id="IPR025646">
    <property type="entry name" value="DUF4350"/>
</dbReference>
<dbReference type="AlphaFoldDB" id="A0A0U3N075"/>
<evidence type="ECO:0000259" key="3">
    <source>
        <dbReference type="Pfam" id="PF14258"/>
    </source>
</evidence>
<gene>
    <name evidence="4" type="ORF">RD2015_4212</name>
</gene>
<organism evidence="4 5">
    <name type="scientific">Roseateles depolymerans</name>
    <dbReference type="NCBI Taxonomy" id="76731"/>
    <lineage>
        <taxon>Bacteria</taxon>
        <taxon>Pseudomonadati</taxon>
        <taxon>Pseudomonadota</taxon>
        <taxon>Betaproteobacteria</taxon>
        <taxon>Burkholderiales</taxon>
        <taxon>Sphaerotilaceae</taxon>
        <taxon>Roseateles</taxon>
    </lineage>
</organism>
<keyword evidence="2" id="KW-0812">Transmembrane</keyword>
<protein>
    <recommendedName>
        <fullName evidence="3">DUF4350 domain-containing protein</fullName>
    </recommendedName>
</protein>
<evidence type="ECO:0000313" key="4">
    <source>
        <dbReference type="EMBL" id="ALV08659.1"/>
    </source>
</evidence>
<sequence length="459" mass="50462">MNRERALWLVAVIVIALGALWLTQNTEWAERSIWRGAHGEAKTNPVYVAEQLLRQLGATAEHRDTLEQLPPPTARLVMLSDDWSVVPNRAEKLRNWVEHGGHLVLLTASTWRETPLDEWVPIKNEFVNEVPRSGSRAAAPPVPAAAPSVPSAQRGQAAPEDDEECDEDCDDDSATDEDEADEEDAATTPPAPSARPPVGVATAASAAAPATAASQAAASDMIRLSAWNQCSLFQPNLRVKIVGNRRASWAVHQAPGTQGLRVDMGQGTVTVLNVAPRAFMDTQLLDCDHAVLLTSALQVEPGATVWFFLNEKREALMPWLWHQGWIAVVLGALALAAALWRRAVRFGPGLPVPPRLRRSIAEQVRGMGHYLYRHGSEALMLAQQRALESTAARRLVDYARHPLPERARRIAQATGVSEHDLLAALSAKFCTRAELPARLQILEQARRRLQTHQQERPPQ</sequence>
<feature type="compositionally biased region" description="Acidic residues" evidence="1">
    <location>
        <begin position="159"/>
        <end position="185"/>
    </location>
</feature>
<feature type="domain" description="DUF4350" evidence="3">
    <location>
        <begin position="42"/>
        <end position="295"/>
    </location>
</feature>
<evidence type="ECO:0000256" key="2">
    <source>
        <dbReference type="SAM" id="Phobius"/>
    </source>
</evidence>
<dbReference type="EMBL" id="CP013729">
    <property type="protein sequence ID" value="ALV08659.1"/>
    <property type="molecule type" value="Genomic_DNA"/>
</dbReference>
<dbReference type="KEGG" id="rdp:RD2015_4212"/>
<dbReference type="Pfam" id="PF14258">
    <property type="entry name" value="DUF4350"/>
    <property type="match status" value="1"/>
</dbReference>
<dbReference type="CDD" id="cd03143">
    <property type="entry name" value="A4_beta-galactosidase_middle_domain"/>
    <property type="match status" value="1"/>
</dbReference>
<proteinExistence type="predicted"/>
<name>A0A0U3N075_9BURK</name>
<feature type="transmembrane region" description="Helical" evidence="2">
    <location>
        <begin position="6"/>
        <end position="23"/>
    </location>
</feature>
<keyword evidence="2" id="KW-1133">Transmembrane helix</keyword>
<reference evidence="4 5" key="1">
    <citation type="submission" date="2015-12" db="EMBL/GenBank/DDBJ databases">
        <title>Complete genome of Roseateles depolymerans KCTC 42856.</title>
        <authorList>
            <person name="Kim K.M."/>
        </authorList>
    </citation>
    <scope>NUCLEOTIDE SEQUENCE [LARGE SCALE GENOMIC DNA]</scope>
    <source>
        <strain evidence="4 5">KCTC 42856</strain>
    </source>
</reference>
<evidence type="ECO:0000256" key="1">
    <source>
        <dbReference type="SAM" id="MobiDB-lite"/>
    </source>
</evidence>
<dbReference type="RefSeq" id="WP_058936583.1">
    <property type="nucleotide sequence ID" value="NZ_CP013729.1"/>
</dbReference>
<keyword evidence="5" id="KW-1185">Reference proteome</keyword>